<evidence type="ECO:0000256" key="4">
    <source>
        <dbReference type="ARBA" id="ARBA00022679"/>
    </source>
</evidence>
<gene>
    <name evidence="10" type="ORF">ATC1_12451</name>
</gene>
<dbReference type="Pfam" id="PF13231">
    <property type="entry name" value="PMT_2"/>
    <property type="match status" value="1"/>
</dbReference>
<evidence type="ECO:0000313" key="11">
    <source>
        <dbReference type="Proteomes" id="UP000053370"/>
    </source>
</evidence>
<feature type="transmembrane region" description="Helical" evidence="8">
    <location>
        <begin position="216"/>
        <end position="236"/>
    </location>
</feature>
<evidence type="ECO:0000256" key="7">
    <source>
        <dbReference type="ARBA" id="ARBA00023136"/>
    </source>
</evidence>
<dbReference type="RefSeq" id="WP_062278741.1">
    <property type="nucleotide sequence ID" value="NZ_DF968180.1"/>
</dbReference>
<reference evidence="10" key="1">
    <citation type="journal article" date="2015" name="Genome Announc.">
        <title>Draft Genome Sequence of Anaerolineae Strain TC1, a Novel Isolate from a Methanogenic Wastewater Treatment System.</title>
        <authorList>
            <person name="Matsuura N."/>
            <person name="Tourlousse D.M."/>
            <person name="Sun L."/>
            <person name="Toyonaga M."/>
            <person name="Kuroda K."/>
            <person name="Ohashi A."/>
            <person name="Cruz R."/>
            <person name="Yamaguchi T."/>
            <person name="Sekiguchi Y."/>
        </authorList>
    </citation>
    <scope>NUCLEOTIDE SEQUENCE [LARGE SCALE GENOMIC DNA]</scope>
    <source>
        <strain evidence="10">TC1</strain>
    </source>
</reference>
<feature type="transmembrane region" description="Helical" evidence="8">
    <location>
        <begin position="189"/>
        <end position="209"/>
    </location>
</feature>
<dbReference type="InterPro" id="IPR050297">
    <property type="entry name" value="LipidA_mod_glycosyltrf_83"/>
</dbReference>
<feature type="transmembrane region" description="Helical" evidence="8">
    <location>
        <begin position="12"/>
        <end position="33"/>
    </location>
</feature>
<dbReference type="AlphaFoldDB" id="A0A0K8PB76"/>
<dbReference type="GO" id="GO:0016763">
    <property type="term" value="F:pentosyltransferase activity"/>
    <property type="evidence" value="ECO:0007669"/>
    <property type="project" value="TreeGrafter"/>
</dbReference>
<evidence type="ECO:0000259" key="9">
    <source>
        <dbReference type="Pfam" id="PF13231"/>
    </source>
</evidence>
<keyword evidence="11" id="KW-1185">Reference proteome</keyword>
<accession>A0A0K8PB76</accession>
<dbReference type="InterPro" id="IPR038731">
    <property type="entry name" value="RgtA/B/C-like"/>
</dbReference>
<comment type="subcellular location">
    <subcellularLocation>
        <location evidence="1">Cell membrane</location>
        <topology evidence="1">Multi-pass membrane protein</topology>
    </subcellularLocation>
</comment>
<dbReference type="STRING" id="1678840.ATC1_12451"/>
<proteinExistence type="predicted"/>
<keyword evidence="4 10" id="KW-0808">Transferase</keyword>
<feature type="transmembrane region" description="Helical" evidence="8">
    <location>
        <begin position="432"/>
        <end position="449"/>
    </location>
</feature>
<dbReference type="OrthoDB" id="232864at2"/>
<keyword evidence="2" id="KW-1003">Cell membrane</keyword>
<feature type="transmembrane region" description="Helical" evidence="8">
    <location>
        <begin position="405"/>
        <end position="426"/>
    </location>
</feature>
<dbReference type="PANTHER" id="PTHR33908:SF11">
    <property type="entry name" value="MEMBRANE PROTEIN"/>
    <property type="match status" value="1"/>
</dbReference>
<evidence type="ECO:0000313" key="10">
    <source>
        <dbReference type="EMBL" id="GAP39913.1"/>
    </source>
</evidence>
<keyword evidence="3 10" id="KW-0328">Glycosyltransferase</keyword>
<feature type="transmembrane region" description="Helical" evidence="8">
    <location>
        <begin position="371"/>
        <end position="393"/>
    </location>
</feature>
<feature type="domain" description="Glycosyltransferase RgtA/B/C/D-like" evidence="9">
    <location>
        <begin position="77"/>
        <end position="236"/>
    </location>
</feature>
<evidence type="ECO:0000256" key="8">
    <source>
        <dbReference type="SAM" id="Phobius"/>
    </source>
</evidence>
<evidence type="ECO:0000256" key="6">
    <source>
        <dbReference type="ARBA" id="ARBA00022989"/>
    </source>
</evidence>
<keyword evidence="7 8" id="KW-0472">Membrane</keyword>
<sequence length="463" mass="53038">MKVIFCSRRNDCYLILTVLLSILIRFMFFVIFLRAGFSDDFSLHHYPDSVTYAIPADSILNQGKFLNQQQQPEIFRTPGYPLFLAFCKLISAKNWIWAAIILQLLLNTVSVVVLYEIIWALSRNSKASFFGSLIAAFNLHDVYFCFFILSDSIAQSILIIAVFFLIRFFQKQQTVYLLLAAALLSTGTFIRPAGLYLPLLLAFLIFFYYVQQKMSVKALAIAILFLSIGFIPEFLWQLRNEQAAGYSGFSAIQEENLYSYHAAGIFAEKNGTSFYQEQENLKNDPKVQELTRTMSLQEAQRKIAFEVISENLPTYLYLNLKGAGYILFYPGLFDIAQIYPSFRNYIANMKSEFLSDFSQAEQIRNFLSNPFSILTLLNGFLLVTILVFTFWGIQRSFSSGIPLQINLMLLCFMIYFLLIHAGPNGFGTYPRFRLSISMLQTIYVGLFFAKMNKKDGKTEAIAV</sequence>
<dbReference type="GO" id="GO:0009103">
    <property type="term" value="P:lipopolysaccharide biosynthetic process"/>
    <property type="evidence" value="ECO:0007669"/>
    <property type="project" value="UniProtKB-ARBA"/>
</dbReference>
<protein>
    <submittedName>
        <fullName evidence="10">Dolichyl-phosphate-mannose-protein mannosyltransferase</fullName>
    </submittedName>
</protein>
<keyword evidence="5 8" id="KW-0812">Transmembrane</keyword>
<dbReference type="EMBL" id="DF968180">
    <property type="protein sequence ID" value="GAP39913.1"/>
    <property type="molecule type" value="Genomic_DNA"/>
</dbReference>
<dbReference type="GO" id="GO:0005886">
    <property type="term" value="C:plasma membrane"/>
    <property type="evidence" value="ECO:0007669"/>
    <property type="project" value="UniProtKB-SubCell"/>
</dbReference>
<dbReference type="PANTHER" id="PTHR33908">
    <property type="entry name" value="MANNOSYLTRANSFERASE YKCB-RELATED"/>
    <property type="match status" value="1"/>
</dbReference>
<evidence type="ECO:0000256" key="5">
    <source>
        <dbReference type="ARBA" id="ARBA00022692"/>
    </source>
</evidence>
<evidence type="ECO:0000256" key="3">
    <source>
        <dbReference type="ARBA" id="ARBA00022676"/>
    </source>
</evidence>
<evidence type="ECO:0000256" key="2">
    <source>
        <dbReference type="ARBA" id="ARBA00022475"/>
    </source>
</evidence>
<feature type="transmembrane region" description="Helical" evidence="8">
    <location>
        <begin position="95"/>
        <end position="121"/>
    </location>
</feature>
<name>A0A0K8PB76_9CHLR</name>
<keyword evidence="6 8" id="KW-1133">Transmembrane helix</keyword>
<organism evidence="10">
    <name type="scientific">Flexilinea flocculi</name>
    <dbReference type="NCBI Taxonomy" id="1678840"/>
    <lineage>
        <taxon>Bacteria</taxon>
        <taxon>Bacillati</taxon>
        <taxon>Chloroflexota</taxon>
        <taxon>Anaerolineae</taxon>
        <taxon>Anaerolineales</taxon>
        <taxon>Anaerolineaceae</taxon>
        <taxon>Flexilinea</taxon>
    </lineage>
</organism>
<feature type="transmembrane region" description="Helical" evidence="8">
    <location>
        <begin position="142"/>
        <end position="169"/>
    </location>
</feature>
<dbReference type="Proteomes" id="UP000053370">
    <property type="component" value="Unassembled WGS sequence"/>
</dbReference>
<evidence type="ECO:0000256" key="1">
    <source>
        <dbReference type="ARBA" id="ARBA00004651"/>
    </source>
</evidence>